<gene>
    <name evidence="2" type="ORF">SAMN05660710_00142</name>
</gene>
<keyword evidence="3" id="KW-1185">Reference proteome</keyword>
<reference evidence="2 3" key="1">
    <citation type="submission" date="2016-10" db="EMBL/GenBank/DDBJ databases">
        <authorList>
            <person name="de Groot N.N."/>
        </authorList>
    </citation>
    <scope>NUCLEOTIDE SEQUENCE [LARGE SCALE GENOMIC DNA]</scope>
    <source>
        <strain evidence="2 3">CGMCC 1.8925</strain>
    </source>
</reference>
<proteinExistence type="predicted"/>
<evidence type="ECO:0000313" key="2">
    <source>
        <dbReference type="EMBL" id="SCX89440.1"/>
    </source>
</evidence>
<organism evidence="2 3">
    <name type="scientific">Paracoccus tibetensis</name>
    <dbReference type="NCBI Taxonomy" id="336292"/>
    <lineage>
        <taxon>Bacteria</taxon>
        <taxon>Pseudomonadati</taxon>
        <taxon>Pseudomonadota</taxon>
        <taxon>Alphaproteobacteria</taxon>
        <taxon>Rhodobacterales</taxon>
        <taxon>Paracoccaceae</taxon>
        <taxon>Paracoccus</taxon>
    </lineage>
</organism>
<protein>
    <submittedName>
        <fullName evidence="2">Uncharacterized protein</fullName>
    </submittedName>
</protein>
<feature type="region of interest" description="Disordered" evidence="1">
    <location>
        <begin position="13"/>
        <end position="38"/>
    </location>
</feature>
<feature type="compositionally biased region" description="Low complexity" evidence="1">
    <location>
        <begin position="23"/>
        <end position="38"/>
    </location>
</feature>
<accession>A0A1G5BHL1</accession>
<evidence type="ECO:0000256" key="1">
    <source>
        <dbReference type="SAM" id="MobiDB-lite"/>
    </source>
</evidence>
<sequence length="38" mass="3549">MSYGAARAALLAPGGAGGKPYRAAVHSDSSTASASSGP</sequence>
<evidence type="ECO:0000313" key="3">
    <source>
        <dbReference type="Proteomes" id="UP000199502"/>
    </source>
</evidence>
<name>A0A1G5BHL1_9RHOB</name>
<dbReference type="AlphaFoldDB" id="A0A1G5BHL1"/>
<dbReference type="EMBL" id="FMVT01000001">
    <property type="protein sequence ID" value="SCX89440.1"/>
    <property type="molecule type" value="Genomic_DNA"/>
</dbReference>
<dbReference type="Proteomes" id="UP000199502">
    <property type="component" value="Unassembled WGS sequence"/>
</dbReference>